<evidence type="ECO:0000259" key="6">
    <source>
        <dbReference type="Pfam" id="PF00590"/>
    </source>
</evidence>
<gene>
    <name evidence="7" type="ORF">HA335_01035</name>
</gene>
<organism evidence="7 8">
    <name type="scientific">Methanocaldococcus jannaschii</name>
    <dbReference type="NCBI Taxonomy" id="2190"/>
    <lineage>
        <taxon>Archaea</taxon>
        <taxon>Methanobacteriati</taxon>
        <taxon>Methanobacteriota</taxon>
        <taxon>Methanomada group</taxon>
        <taxon>Methanococci</taxon>
        <taxon>Methanococcales</taxon>
        <taxon>Methanocaldococcaceae</taxon>
        <taxon>Methanocaldococcus</taxon>
    </lineage>
</organism>
<evidence type="ECO:0000256" key="1">
    <source>
        <dbReference type="ARBA" id="ARBA00004953"/>
    </source>
</evidence>
<dbReference type="Pfam" id="PF00590">
    <property type="entry name" value="TP_methylase"/>
    <property type="match status" value="1"/>
</dbReference>
<dbReference type="RefSeq" id="WP_010871046.1">
    <property type="nucleotide sequence ID" value="NC_000909.1"/>
</dbReference>
<dbReference type="InterPro" id="IPR035996">
    <property type="entry name" value="4pyrrol_Methylase_sf"/>
</dbReference>
<dbReference type="GO" id="GO:0032259">
    <property type="term" value="P:methylation"/>
    <property type="evidence" value="ECO:0007669"/>
    <property type="project" value="UniProtKB-KW"/>
</dbReference>
<protein>
    <submittedName>
        <fullName evidence="7">Cobalt-precorrin-7 (C(5))-methyltransferase</fullName>
        <ecNumber evidence="7">2.1.1.289</ecNumber>
    </submittedName>
</protein>
<dbReference type="GO" id="GO:0008276">
    <property type="term" value="F:protein methyltransferase activity"/>
    <property type="evidence" value="ECO:0007669"/>
    <property type="project" value="InterPro"/>
</dbReference>
<dbReference type="InterPro" id="IPR000878">
    <property type="entry name" value="4pyrrol_Mease"/>
</dbReference>
<dbReference type="SMR" id="A0A832T6B5"/>
<feature type="domain" description="Tetrapyrrole methylase" evidence="6">
    <location>
        <begin position="1"/>
        <end position="192"/>
    </location>
</feature>
<dbReference type="EC" id="2.1.1.289" evidence="7"/>
<sequence length="211" mass="23806">MIYIVGIGPGDREYLTLKAIKIVENADLVVGSKRALELFNIDEDKKITLTKNLIGELKELIKNENIKNKKIAILSTGDPCFSGLLKTLLKIGAKKEDIEAISGISSIQIAAAKLKISWEDYYIITLHGKEENRKKLLNLIKNHEKVIFLPNNLKEDAKFLINNGINPDTKIWVLENLTYENEKISLKSLKEIANGDFSYLTVCVYEGDEEI</sequence>
<dbReference type="GO" id="GO:0009236">
    <property type="term" value="P:cobalamin biosynthetic process"/>
    <property type="evidence" value="ECO:0007669"/>
    <property type="project" value="UniProtKB-UniPathway"/>
</dbReference>
<dbReference type="InterPro" id="IPR012818">
    <property type="entry name" value="CbiE"/>
</dbReference>
<dbReference type="AlphaFoldDB" id="A0A832T6B5"/>
<dbReference type="Gene3D" id="3.40.1010.10">
    <property type="entry name" value="Cobalt-precorrin-4 Transmethylase, Domain 1"/>
    <property type="match status" value="1"/>
</dbReference>
<keyword evidence="2" id="KW-0169">Cobalamin biosynthesis</keyword>
<dbReference type="EMBL" id="DUJR01000005">
    <property type="protein sequence ID" value="HII59158.1"/>
    <property type="molecule type" value="Genomic_DNA"/>
</dbReference>
<dbReference type="PANTHER" id="PTHR43182:SF1">
    <property type="entry name" value="COBALT-PRECORRIN-7 C(5)-METHYLTRANSFERASE"/>
    <property type="match status" value="1"/>
</dbReference>
<reference evidence="7" key="1">
    <citation type="journal article" date="2020" name="bioRxiv">
        <title>A rank-normalized archaeal taxonomy based on genome phylogeny resolves widespread incomplete and uneven classifications.</title>
        <authorList>
            <person name="Rinke C."/>
            <person name="Chuvochina M."/>
            <person name="Mussig A.J."/>
            <person name="Chaumeil P.-A."/>
            <person name="Waite D.W."/>
            <person name="Whitman W.B."/>
            <person name="Parks D.H."/>
            <person name="Hugenholtz P."/>
        </authorList>
    </citation>
    <scope>NUCLEOTIDE SEQUENCE</scope>
    <source>
        <strain evidence="7">UBA8849</strain>
    </source>
</reference>
<dbReference type="InterPro" id="IPR014777">
    <property type="entry name" value="4pyrrole_Mease_sub1"/>
</dbReference>
<accession>A0A832T6B5</accession>
<proteinExistence type="predicted"/>
<evidence type="ECO:0000313" key="7">
    <source>
        <dbReference type="EMBL" id="HII59158.1"/>
    </source>
</evidence>
<dbReference type="UniPathway" id="UPA00148"/>
<keyword evidence="3 7" id="KW-0489">Methyltransferase</keyword>
<dbReference type="OMA" id="KISWEDY"/>
<comment type="pathway">
    <text evidence="1">Cofactor biosynthesis; adenosylcobalamin biosynthesis.</text>
</comment>
<evidence type="ECO:0000256" key="3">
    <source>
        <dbReference type="ARBA" id="ARBA00022603"/>
    </source>
</evidence>
<dbReference type="SUPFAM" id="SSF53790">
    <property type="entry name" value="Tetrapyrrole methylase"/>
    <property type="match status" value="1"/>
</dbReference>
<dbReference type="NCBIfam" id="TIGR02467">
    <property type="entry name" value="CbiE"/>
    <property type="match status" value="1"/>
</dbReference>
<evidence type="ECO:0000256" key="4">
    <source>
        <dbReference type="ARBA" id="ARBA00022679"/>
    </source>
</evidence>
<keyword evidence="4 7" id="KW-0808">Transferase</keyword>
<evidence type="ECO:0000256" key="5">
    <source>
        <dbReference type="ARBA" id="ARBA00022691"/>
    </source>
</evidence>
<comment type="caution">
    <text evidence="7">The sequence shown here is derived from an EMBL/GenBank/DDBJ whole genome shotgun (WGS) entry which is preliminary data.</text>
</comment>
<dbReference type="PANTHER" id="PTHR43182">
    <property type="entry name" value="COBALT-PRECORRIN-6B C(15)-METHYLTRANSFERASE (DECARBOXYLATING)"/>
    <property type="match status" value="1"/>
</dbReference>
<dbReference type="CDD" id="cd11644">
    <property type="entry name" value="Precorrin-6Y-MT"/>
    <property type="match status" value="1"/>
</dbReference>
<evidence type="ECO:0000256" key="2">
    <source>
        <dbReference type="ARBA" id="ARBA00022573"/>
    </source>
</evidence>
<dbReference type="Proteomes" id="UP000645676">
    <property type="component" value="Unassembled WGS sequence"/>
</dbReference>
<dbReference type="NCBIfam" id="NF004460">
    <property type="entry name" value="PRK05787.2-3"/>
    <property type="match status" value="1"/>
</dbReference>
<dbReference type="InterPro" id="IPR014776">
    <property type="entry name" value="4pyrrole_Mease_sub2"/>
</dbReference>
<evidence type="ECO:0000313" key="8">
    <source>
        <dbReference type="Proteomes" id="UP000645676"/>
    </source>
</evidence>
<keyword evidence="5" id="KW-0949">S-adenosyl-L-methionine</keyword>
<dbReference type="InterPro" id="IPR050714">
    <property type="entry name" value="Cobalamin_biosynth_MTase"/>
</dbReference>
<name>A0A832T6B5_9EURY</name>
<dbReference type="Gene3D" id="3.30.950.10">
    <property type="entry name" value="Methyltransferase, Cobalt-precorrin-4 Transmethylase, Domain 2"/>
    <property type="match status" value="1"/>
</dbReference>